<keyword evidence="1" id="KW-0808">Transferase</keyword>
<dbReference type="Proteomes" id="UP000000256">
    <property type="component" value="Chromosome"/>
</dbReference>
<keyword evidence="2" id="KW-1185">Reference proteome</keyword>
<sequence>MLNTKECFNDLADKWDALVKHDTDKIEFLLGILRIKKGSYILDVGCGNRCFDRTFVKKGWK</sequence>
<proteinExistence type="predicted"/>
<dbReference type="Gene3D" id="3.40.50.150">
    <property type="entry name" value="Vaccinia Virus protein VP39"/>
    <property type="match status" value="1"/>
</dbReference>
<dbReference type="SUPFAM" id="SSF53335">
    <property type="entry name" value="S-adenosyl-L-methionine-dependent methyltransferases"/>
    <property type="match status" value="1"/>
</dbReference>
<gene>
    <name evidence="1" type="ordered locus">Csac_3005</name>
</gene>
<dbReference type="HOGENOM" id="CLU_2913735_0_0_9"/>
<protein>
    <submittedName>
        <fullName evidence="1">Methyltransferase type 11</fullName>
    </submittedName>
</protein>
<dbReference type="GO" id="GO:0008168">
    <property type="term" value="F:methyltransferase activity"/>
    <property type="evidence" value="ECO:0007669"/>
    <property type="project" value="UniProtKB-KW"/>
</dbReference>
<dbReference type="InterPro" id="IPR029063">
    <property type="entry name" value="SAM-dependent_MTases_sf"/>
</dbReference>
<reference evidence="1 2" key="1">
    <citation type="journal article" date="2008" name="Appl. Environ. Microbiol.">
        <title>Hydrogenomics of the extremely thermophilic bacterium Caldicellulosiruptor saccharolyticus.</title>
        <authorList>
            <person name="van de Werken H.J."/>
            <person name="Verhaart M.R."/>
            <person name="VanFossen A.L."/>
            <person name="Willquist K."/>
            <person name="Lewis D.L."/>
            <person name="Nichols J.D."/>
            <person name="Goorissen H.P."/>
            <person name="Mongodin E.F."/>
            <person name="Nelson K.E."/>
            <person name="van Niel E.W."/>
            <person name="Stams A.J."/>
            <person name="Ward D.E."/>
            <person name="de Vos W.M."/>
            <person name="van der Oost J."/>
            <person name="Kelly R.M."/>
            <person name="Kengen S.W."/>
        </authorList>
    </citation>
    <scope>NUCLEOTIDE SEQUENCE [LARGE SCALE GENOMIC DNA]</scope>
    <source>
        <strain evidence="2">ATCC 43494 / DSM 8903 / Tp8T 6331</strain>
    </source>
</reference>
<dbReference type="GO" id="GO:0032259">
    <property type="term" value="P:methylation"/>
    <property type="evidence" value="ECO:0007669"/>
    <property type="project" value="UniProtKB-KW"/>
</dbReference>
<evidence type="ECO:0000313" key="2">
    <source>
        <dbReference type="Proteomes" id="UP000000256"/>
    </source>
</evidence>
<evidence type="ECO:0000313" key="1">
    <source>
        <dbReference type="EMBL" id="AEN71901.1"/>
    </source>
</evidence>
<dbReference type="RefSeq" id="WP_011915785.1">
    <property type="nucleotide sequence ID" value="NC_009437.1"/>
</dbReference>
<keyword evidence="1" id="KW-0489">Methyltransferase</keyword>
<dbReference type="KEGG" id="csc:Csac_3005"/>
<accession>G2JCF1</accession>
<dbReference type="AlphaFoldDB" id="G2JCF1"/>
<name>G2JCF1_CALS8</name>
<organism evidence="1 2">
    <name type="scientific">Caldicellulosiruptor saccharolyticus (strain ATCC 43494 / DSM 8903 / Tp8T 6331)</name>
    <dbReference type="NCBI Taxonomy" id="351627"/>
    <lineage>
        <taxon>Bacteria</taxon>
        <taxon>Bacillati</taxon>
        <taxon>Bacillota</taxon>
        <taxon>Bacillota incertae sedis</taxon>
        <taxon>Caldicellulosiruptorales</taxon>
        <taxon>Caldicellulosiruptoraceae</taxon>
        <taxon>Caldicellulosiruptor</taxon>
    </lineage>
</organism>
<dbReference type="STRING" id="351627.Csac_3005"/>
<dbReference type="EMBL" id="CP000679">
    <property type="protein sequence ID" value="AEN71901.1"/>
    <property type="molecule type" value="Genomic_DNA"/>
</dbReference>